<feature type="transmembrane region" description="Helical" evidence="1">
    <location>
        <begin position="61"/>
        <end position="79"/>
    </location>
</feature>
<keyword evidence="1" id="KW-0472">Membrane</keyword>
<organism evidence="3 4">
    <name type="scientific">Hemibagrus guttatus</name>
    <dbReference type="NCBI Taxonomy" id="175788"/>
    <lineage>
        <taxon>Eukaryota</taxon>
        <taxon>Metazoa</taxon>
        <taxon>Chordata</taxon>
        <taxon>Craniata</taxon>
        <taxon>Vertebrata</taxon>
        <taxon>Euteleostomi</taxon>
        <taxon>Actinopterygii</taxon>
        <taxon>Neopterygii</taxon>
        <taxon>Teleostei</taxon>
        <taxon>Ostariophysi</taxon>
        <taxon>Siluriformes</taxon>
        <taxon>Bagridae</taxon>
        <taxon>Hemibagrus</taxon>
    </lineage>
</organism>
<accession>A0AAE0QRG9</accession>
<keyword evidence="1" id="KW-0812">Transmembrane</keyword>
<name>A0AAE0QRG9_9TELE</name>
<evidence type="ECO:0008006" key="5">
    <source>
        <dbReference type="Google" id="ProtNLM"/>
    </source>
</evidence>
<keyword evidence="4" id="KW-1185">Reference proteome</keyword>
<evidence type="ECO:0000256" key="2">
    <source>
        <dbReference type="SAM" id="SignalP"/>
    </source>
</evidence>
<dbReference type="AlphaFoldDB" id="A0AAE0QRG9"/>
<reference evidence="3" key="1">
    <citation type="submission" date="2023-06" db="EMBL/GenBank/DDBJ databases">
        <title>Male Hemibagrus guttatus genome.</title>
        <authorList>
            <person name="Bian C."/>
        </authorList>
    </citation>
    <scope>NUCLEOTIDE SEQUENCE</scope>
    <source>
        <strain evidence="3">Male_cb2023</strain>
        <tissue evidence="3">Muscle</tissue>
    </source>
</reference>
<proteinExistence type="predicted"/>
<evidence type="ECO:0000256" key="1">
    <source>
        <dbReference type="SAM" id="Phobius"/>
    </source>
</evidence>
<evidence type="ECO:0000313" key="3">
    <source>
        <dbReference type="EMBL" id="KAK3529151.1"/>
    </source>
</evidence>
<gene>
    <name evidence="3" type="ORF">QTP70_018105</name>
</gene>
<feature type="chain" id="PRO_5042020140" description="Gram-positive cocci surface proteins LPxTG domain-containing protein" evidence="2">
    <location>
        <begin position="29"/>
        <end position="103"/>
    </location>
</feature>
<sequence>MVKMTEIMARKSPFCCVLIQVLLTTVYGMPHADISWNHETLVSGTSTPEKTTDKPDRSNKLLLASLVVFGFAIITMLVLSRKKKNNNMPISEPCTCITGRELV</sequence>
<evidence type="ECO:0000313" key="4">
    <source>
        <dbReference type="Proteomes" id="UP001274896"/>
    </source>
</evidence>
<comment type="caution">
    <text evidence="3">The sequence shown here is derived from an EMBL/GenBank/DDBJ whole genome shotgun (WGS) entry which is preliminary data.</text>
</comment>
<keyword evidence="2" id="KW-0732">Signal</keyword>
<feature type="signal peptide" evidence="2">
    <location>
        <begin position="1"/>
        <end position="28"/>
    </location>
</feature>
<keyword evidence="1" id="KW-1133">Transmembrane helix</keyword>
<protein>
    <recommendedName>
        <fullName evidence="5">Gram-positive cocci surface proteins LPxTG domain-containing protein</fullName>
    </recommendedName>
</protein>
<dbReference type="Proteomes" id="UP001274896">
    <property type="component" value="Unassembled WGS sequence"/>
</dbReference>
<dbReference type="EMBL" id="JAUCMX010000012">
    <property type="protein sequence ID" value="KAK3529151.1"/>
    <property type="molecule type" value="Genomic_DNA"/>
</dbReference>